<gene>
    <name evidence="13 15" type="primary">flhB</name>
    <name evidence="15" type="ORF">KEC16_15680</name>
</gene>
<feature type="transmembrane region" description="Helical" evidence="13">
    <location>
        <begin position="84"/>
        <end position="105"/>
    </location>
</feature>
<comment type="function">
    <text evidence="12 13">Required for formation of the rod structure in the basal body of the flagellar apparatus. Together with FliI and FliH, may constitute the export apparatus of flagellin.</text>
</comment>
<feature type="transmembrane region" description="Helical" evidence="13">
    <location>
        <begin position="150"/>
        <end position="171"/>
    </location>
</feature>
<protein>
    <recommendedName>
        <fullName evidence="3 13">Flagellar biosynthetic protein FlhB</fullName>
    </recommendedName>
</protein>
<evidence type="ECO:0000256" key="9">
    <source>
        <dbReference type="ARBA" id="ARBA00022989"/>
    </source>
</evidence>
<keyword evidence="15" id="KW-0282">Flagellum</keyword>
<keyword evidence="9 13" id="KW-1133">Transmembrane helix</keyword>
<keyword evidence="16" id="KW-1185">Reference proteome</keyword>
<dbReference type="RefSeq" id="WP_211550625.1">
    <property type="nucleotide sequence ID" value="NZ_JAGTUF010000018.1"/>
</dbReference>
<evidence type="ECO:0000313" key="15">
    <source>
        <dbReference type="EMBL" id="MBR9973163.1"/>
    </source>
</evidence>
<dbReference type="SUPFAM" id="SSF160544">
    <property type="entry name" value="EscU C-terminal domain-like"/>
    <property type="match status" value="1"/>
</dbReference>
<keyword evidence="11 13" id="KW-1006">Bacterial flagellum protein export</keyword>
<evidence type="ECO:0000256" key="3">
    <source>
        <dbReference type="ARBA" id="ARBA00021622"/>
    </source>
</evidence>
<evidence type="ECO:0000256" key="14">
    <source>
        <dbReference type="SAM" id="MobiDB-lite"/>
    </source>
</evidence>
<dbReference type="PANTHER" id="PTHR30531:SF12">
    <property type="entry name" value="FLAGELLAR BIOSYNTHETIC PROTEIN FLHB"/>
    <property type="match status" value="1"/>
</dbReference>
<keyword evidence="6 13" id="KW-0812">Transmembrane</keyword>
<evidence type="ECO:0000256" key="11">
    <source>
        <dbReference type="ARBA" id="ARBA00023225"/>
    </source>
</evidence>
<keyword evidence="5 13" id="KW-1003">Cell membrane</keyword>
<evidence type="ECO:0000313" key="16">
    <source>
        <dbReference type="Proteomes" id="UP000680714"/>
    </source>
</evidence>
<dbReference type="Gene3D" id="3.40.1690.10">
    <property type="entry name" value="secretion proteins EscU"/>
    <property type="match status" value="1"/>
</dbReference>
<comment type="subcellular location">
    <subcellularLocation>
        <location evidence="1">Cell membrane</location>
        <topology evidence="1">Multi-pass membrane protein</topology>
    </subcellularLocation>
</comment>
<feature type="transmembrane region" description="Helical" evidence="13">
    <location>
        <begin position="191"/>
        <end position="214"/>
    </location>
</feature>
<evidence type="ECO:0000256" key="6">
    <source>
        <dbReference type="ARBA" id="ARBA00022692"/>
    </source>
</evidence>
<evidence type="ECO:0000256" key="13">
    <source>
        <dbReference type="RuleBase" id="RU364091"/>
    </source>
</evidence>
<dbReference type="PANTHER" id="PTHR30531">
    <property type="entry name" value="FLAGELLAR BIOSYNTHETIC PROTEIN FLHB"/>
    <property type="match status" value="1"/>
</dbReference>
<dbReference type="EMBL" id="JAGTUF010000018">
    <property type="protein sequence ID" value="MBR9973163.1"/>
    <property type="molecule type" value="Genomic_DNA"/>
</dbReference>
<dbReference type="Gene3D" id="6.10.250.2080">
    <property type="match status" value="1"/>
</dbReference>
<keyword evidence="4 13" id="KW-0813">Transport</keyword>
<keyword evidence="15" id="KW-0966">Cell projection</keyword>
<keyword evidence="10 13" id="KW-0472">Membrane</keyword>
<feature type="region of interest" description="Disordered" evidence="14">
    <location>
        <begin position="1"/>
        <end position="24"/>
    </location>
</feature>
<dbReference type="Proteomes" id="UP000680714">
    <property type="component" value="Unassembled WGS sequence"/>
</dbReference>
<dbReference type="NCBIfam" id="TIGR00328">
    <property type="entry name" value="flhB"/>
    <property type="match status" value="1"/>
</dbReference>
<sequence>MAEDSDDKTEDPTGKRLGEARKEGNMPQTMEVKALMSLVLATIMIGILAPGMASQIKATLSPFIEQPHAIQIGHDGLSELMLHLALGVFVAMAAPFALVITLGILGSVAQTKGFMWVPKKLVPDFTKLSPLQGFKRIFSANQLMELAKQIIKLSVLGGLLGWIFWGSIADFQNLATLDLMAILEYISNKVYWMILVTLMMVTVLAAADFAFQYWRWMEKMKMTKQEVKDEHKQQEGDPQVKAKIKSLRMQRARKRMMAAVPRADVIITNPTHYAVALKYDIDAMSAPVLVAKGADLVAKRIRDLGTEHNVPIVENPPVARALYAAVELDQEIPPEHYKAVAEIIGYVMRLKGKIAN</sequence>
<proteinExistence type="inferred from homology"/>
<evidence type="ECO:0000256" key="1">
    <source>
        <dbReference type="ARBA" id="ARBA00004651"/>
    </source>
</evidence>
<dbReference type="InterPro" id="IPR029025">
    <property type="entry name" value="T3SS_substrate_exporter_C"/>
</dbReference>
<keyword evidence="15" id="KW-0969">Cilium</keyword>
<name>A0ABS5IHD1_9PROT</name>
<dbReference type="PRINTS" id="PR00950">
    <property type="entry name" value="TYPE3IMSPROT"/>
</dbReference>
<evidence type="ECO:0000256" key="7">
    <source>
        <dbReference type="ARBA" id="ARBA00022795"/>
    </source>
</evidence>
<keyword evidence="8 13" id="KW-0653">Protein transport</keyword>
<evidence type="ECO:0000256" key="4">
    <source>
        <dbReference type="ARBA" id="ARBA00022448"/>
    </source>
</evidence>
<accession>A0ABS5IHD1</accession>
<dbReference type="Pfam" id="PF01312">
    <property type="entry name" value="Bac_export_2"/>
    <property type="match status" value="1"/>
</dbReference>
<comment type="caution">
    <text evidence="15">The sequence shown here is derived from an EMBL/GenBank/DDBJ whole genome shotgun (WGS) entry which is preliminary data.</text>
</comment>
<evidence type="ECO:0000256" key="12">
    <source>
        <dbReference type="ARBA" id="ARBA00025078"/>
    </source>
</evidence>
<evidence type="ECO:0000256" key="2">
    <source>
        <dbReference type="ARBA" id="ARBA00010690"/>
    </source>
</evidence>
<dbReference type="InterPro" id="IPR006136">
    <property type="entry name" value="FlhB"/>
</dbReference>
<keyword evidence="7 13" id="KW-1005">Bacterial flagellum biogenesis</keyword>
<evidence type="ECO:0000256" key="10">
    <source>
        <dbReference type="ARBA" id="ARBA00023136"/>
    </source>
</evidence>
<organism evidence="15 16">
    <name type="scientific">Magnetospirillum sulfuroxidans</name>
    <dbReference type="NCBI Taxonomy" id="611300"/>
    <lineage>
        <taxon>Bacteria</taxon>
        <taxon>Pseudomonadati</taxon>
        <taxon>Pseudomonadota</taxon>
        <taxon>Alphaproteobacteria</taxon>
        <taxon>Rhodospirillales</taxon>
        <taxon>Rhodospirillaceae</taxon>
        <taxon>Magnetospirillum</taxon>
    </lineage>
</organism>
<feature type="transmembrane region" description="Helical" evidence="13">
    <location>
        <begin position="34"/>
        <end position="53"/>
    </location>
</feature>
<evidence type="ECO:0000256" key="8">
    <source>
        <dbReference type="ARBA" id="ARBA00022927"/>
    </source>
</evidence>
<comment type="similarity">
    <text evidence="2 13">Belongs to the type III secretion exporter family.</text>
</comment>
<dbReference type="InterPro" id="IPR006135">
    <property type="entry name" value="T3SS_substrate_exporter"/>
</dbReference>
<reference evidence="15 16" key="1">
    <citation type="submission" date="2021-04" db="EMBL/GenBank/DDBJ databases">
        <title>Magnetospirillum sulfuroxidans sp. nov., a facultative chemolithoautotrophic sulfur-oxidizing alphaproteobacterium isolated from freshwater sediment and proposals for Paramagetospirillum gen. nov., and Magnetospirillaceae fam. nov.</title>
        <authorList>
            <person name="Koziaeva V."/>
            <person name="Geelhoed J.S."/>
            <person name="Sorokin D.Y."/>
            <person name="Grouzdev D.S."/>
        </authorList>
    </citation>
    <scope>NUCLEOTIDE SEQUENCE [LARGE SCALE GENOMIC DNA]</scope>
    <source>
        <strain evidence="15 16">J10</strain>
    </source>
</reference>
<feature type="compositionally biased region" description="Basic and acidic residues" evidence="14">
    <location>
        <begin position="10"/>
        <end position="24"/>
    </location>
</feature>
<evidence type="ECO:0000256" key="5">
    <source>
        <dbReference type="ARBA" id="ARBA00022475"/>
    </source>
</evidence>